<reference evidence="7 8" key="1">
    <citation type="submission" date="2017-08" db="EMBL/GenBank/DDBJ databases">
        <authorList>
            <person name="de Groot N.N."/>
        </authorList>
    </citation>
    <scope>NUCLEOTIDE SEQUENCE [LARGE SCALE GENOMIC DNA]</scope>
    <source>
        <strain evidence="7 8">HM2</strain>
    </source>
</reference>
<dbReference type="SUPFAM" id="SSF88659">
    <property type="entry name" value="Sigma3 and sigma4 domains of RNA polymerase sigma factors"/>
    <property type="match status" value="1"/>
</dbReference>
<dbReference type="PANTHER" id="PTHR43133:SF51">
    <property type="entry name" value="RNA POLYMERASE SIGMA FACTOR"/>
    <property type="match status" value="1"/>
</dbReference>
<dbReference type="InterPro" id="IPR039425">
    <property type="entry name" value="RNA_pol_sigma-70-like"/>
</dbReference>
<dbReference type="InterPro" id="IPR013325">
    <property type="entry name" value="RNA_pol_sigma_r2"/>
</dbReference>
<evidence type="ECO:0000259" key="5">
    <source>
        <dbReference type="Pfam" id="PF04542"/>
    </source>
</evidence>
<evidence type="ECO:0000256" key="1">
    <source>
        <dbReference type="ARBA" id="ARBA00010641"/>
    </source>
</evidence>
<comment type="similarity">
    <text evidence="1">Belongs to the sigma-70 factor family. ECF subfamily.</text>
</comment>
<accession>A0A380S6Z6</accession>
<dbReference type="Pfam" id="PF08281">
    <property type="entry name" value="Sigma70_r4_2"/>
    <property type="match status" value="1"/>
</dbReference>
<dbReference type="AlphaFoldDB" id="A0A380S6Z6"/>
<evidence type="ECO:0000256" key="4">
    <source>
        <dbReference type="ARBA" id="ARBA00023163"/>
    </source>
</evidence>
<dbReference type="InterPro" id="IPR036388">
    <property type="entry name" value="WH-like_DNA-bd_sf"/>
</dbReference>
<proteinExistence type="inferred from homology"/>
<dbReference type="InterPro" id="IPR013249">
    <property type="entry name" value="RNA_pol_sigma70_r4_t2"/>
</dbReference>
<dbReference type="GO" id="GO:0003677">
    <property type="term" value="F:DNA binding"/>
    <property type="evidence" value="ECO:0007669"/>
    <property type="project" value="InterPro"/>
</dbReference>
<dbReference type="OMA" id="YHGRLCR"/>
<evidence type="ECO:0000313" key="7">
    <source>
        <dbReference type="EMBL" id="SUQ24793.1"/>
    </source>
</evidence>
<evidence type="ECO:0000256" key="2">
    <source>
        <dbReference type="ARBA" id="ARBA00023015"/>
    </source>
</evidence>
<gene>
    <name evidence="7" type="ORF">SAMN05661053_2207</name>
</gene>
<dbReference type="InterPro" id="IPR013324">
    <property type="entry name" value="RNA_pol_sigma_r3/r4-like"/>
</dbReference>
<dbReference type="EMBL" id="UHJL01000003">
    <property type="protein sequence ID" value="SUQ24793.1"/>
    <property type="molecule type" value="Genomic_DNA"/>
</dbReference>
<dbReference type="Proteomes" id="UP000255423">
    <property type="component" value="Unassembled WGS sequence"/>
</dbReference>
<evidence type="ECO:0000313" key="8">
    <source>
        <dbReference type="Proteomes" id="UP000255423"/>
    </source>
</evidence>
<dbReference type="Gene3D" id="1.10.1740.10">
    <property type="match status" value="1"/>
</dbReference>
<name>A0A380S6Z6_FIBSU</name>
<dbReference type="SUPFAM" id="SSF88946">
    <property type="entry name" value="Sigma2 domain of RNA polymerase sigma factors"/>
    <property type="match status" value="1"/>
</dbReference>
<dbReference type="Gene3D" id="1.10.10.10">
    <property type="entry name" value="Winged helix-like DNA-binding domain superfamily/Winged helix DNA-binding domain"/>
    <property type="match status" value="1"/>
</dbReference>
<sequence length="181" mass="20908">MDEKVIIKKIQQGSREALGMLWKSHSTNVLNLAFRMLKNRDEAEDVLMDIFVSVPGKIQKFRGDSALNTWLYRLTVNECLMRLRSKKRHAELEEEHIDLVTDSALGSKHEEQKDYDPELLEIGLSKLSAETRSMLWLKDAEDLGIKDLSEIYNMPEGTIKARLSRARTVVKNFLQENLNYA</sequence>
<evidence type="ECO:0000259" key="6">
    <source>
        <dbReference type="Pfam" id="PF08281"/>
    </source>
</evidence>
<organism evidence="7 8">
    <name type="scientific">Fibrobacter succinogenes</name>
    <name type="common">Bacteroides succinogenes</name>
    <dbReference type="NCBI Taxonomy" id="833"/>
    <lineage>
        <taxon>Bacteria</taxon>
        <taxon>Pseudomonadati</taxon>
        <taxon>Fibrobacterota</taxon>
        <taxon>Fibrobacteria</taxon>
        <taxon>Fibrobacterales</taxon>
        <taxon>Fibrobacteraceae</taxon>
        <taxon>Fibrobacter</taxon>
    </lineage>
</organism>
<evidence type="ECO:0000256" key="3">
    <source>
        <dbReference type="ARBA" id="ARBA00023082"/>
    </source>
</evidence>
<dbReference type="GO" id="GO:0006352">
    <property type="term" value="P:DNA-templated transcription initiation"/>
    <property type="evidence" value="ECO:0007669"/>
    <property type="project" value="InterPro"/>
</dbReference>
<dbReference type="Pfam" id="PF04542">
    <property type="entry name" value="Sigma70_r2"/>
    <property type="match status" value="1"/>
</dbReference>
<feature type="domain" description="RNA polymerase sigma-70 region 2" evidence="5">
    <location>
        <begin position="21"/>
        <end position="88"/>
    </location>
</feature>
<dbReference type="PANTHER" id="PTHR43133">
    <property type="entry name" value="RNA POLYMERASE ECF-TYPE SIGMA FACTO"/>
    <property type="match status" value="1"/>
</dbReference>
<dbReference type="InterPro" id="IPR014284">
    <property type="entry name" value="RNA_pol_sigma-70_dom"/>
</dbReference>
<dbReference type="RefSeq" id="WP_014545893.1">
    <property type="nucleotide sequence ID" value="NZ_UHJL01000003.1"/>
</dbReference>
<dbReference type="GO" id="GO:0016987">
    <property type="term" value="F:sigma factor activity"/>
    <property type="evidence" value="ECO:0007669"/>
    <property type="project" value="UniProtKB-KW"/>
</dbReference>
<dbReference type="InterPro" id="IPR007627">
    <property type="entry name" value="RNA_pol_sigma70_r2"/>
</dbReference>
<protein>
    <submittedName>
        <fullName evidence="7">RNA polymerase sigma-70 factor, ECF subfamily</fullName>
    </submittedName>
</protein>
<keyword evidence="3" id="KW-0731">Sigma factor</keyword>
<keyword evidence="4" id="KW-0804">Transcription</keyword>
<feature type="domain" description="RNA polymerase sigma factor 70 region 4 type 2" evidence="6">
    <location>
        <begin position="124"/>
        <end position="167"/>
    </location>
</feature>
<dbReference type="NCBIfam" id="TIGR02937">
    <property type="entry name" value="sigma70-ECF"/>
    <property type="match status" value="1"/>
</dbReference>
<keyword evidence="2" id="KW-0805">Transcription regulation</keyword>